<dbReference type="EMBL" id="MHUZ01000008">
    <property type="protein sequence ID" value="OHA86167.1"/>
    <property type="molecule type" value="Genomic_DNA"/>
</dbReference>
<reference evidence="2 3" key="1">
    <citation type="journal article" date="2016" name="Nat. Commun.">
        <title>Thousands of microbial genomes shed light on interconnected biogeochemical processes in an aquifer system.</title>
        <authorList>
            <person name="Anantharaman K."/>
            <person name="Brown C.T."/>
            <person name="Hug L.A."/>
            <person name="Sharon I."/>
            <person name="Castelle C.J."/>
            <person name="Probst A.J."/>
            <person name="Thomas B.C."/>
            <person name="Singh A."/>
            <person name="Wilkins M.J."/>
            <person name="Karaoz U."/>
            <person name="Brodie E.L."/>
            <person name="Williams K.H."/>
            <person name="Hubbard S.S."/>
            <person name="Banfield J.F."/>
        </authorList>
    </citation>
    <scope>NUCLEOTIDE SEQUENCE [LARGE SCALE GENOMIC DNA]</scope>
</reference>
<dbReference type="InterPro" id="IPR021301">
    <property type="entry name" value="DUF2779"/>
</dbReference>
<dbReference type="Pfam" id="PF11074">
    <property type="entry name" value="DUF2779"/>
    <property type="match status" value="1"/>
</dbReference>
<comment type="caution">
    <text evidence="2">The sequence shown here is derived from an EMBL/GenBank/DDBJ whole genome shotgun (WGS) entry which is preliminary data.</text>
</comment>
<accession>A0A1G2SMC5</accession>
<evidence type="ECO:0000313" key="2">
    <source>
        <dbReference type="EMBL" id="OHA86167.1"/>
    </source>
</evidence>
<organism evidence="2 3">
    <name type="scientific">Candidatus Yonathbacteria bacterium RIFOXYD1_FULL_52_36</name>
    <dbReference type="NCBI Taxonomy" id="1802730"/>
    <lineage>
        <taxon>Bacteria</taxon>
        <taxon>Candidatus Yonathiibacteriota</taxon>
    </lineage>
</organism>
<name>A0A1G2SMC5_9BACT</name>
<dbReference type="Proteomes" id="UP000178168">
    <property type="component" value="Unassembled WGS sequence"/>
</dbReference>
<proteinExistence type="predicted"/>
<evidence type="ECO:0000259" key="1">
    <source>
        <dbReference type="Pfam" id="PF11074"/>
    </source>
</evidence>
<dbReference type="STRING" id="1802730.A2591_01310"/>
<evidence type="ECO:0000313" key="3">
    <source>
        <dbReference type="Proteomes" id="UP000178168"/>
    </source>
</evidence>
<dbReference type="AlphaFoldDB" id="A0A1G2SMC5"/>
<sequence length="498" mass="57160">MNLTLTKTDFKEYLLCNKCLWLKKKRPEEYTPGEFSLFLQKLIKDGYEVEQYVQKLFPTGVSVTGDRTALLARTQELIKGERPIFQATFETPEGLFAKVDILSFNHETRLWDLYEVKASSEIKTDLKHNHIKDVGFQTIVARDAGVPVGESYIIYINKEYRRAGEIDIRKLFIMENVTEQIRTEEAGVREEIRKALELLSMDEVSRTGCECVYKSHGQWCDCFALFNPEVPEYSVHHLVQGNKLRLLIDVGVLDIKDIPDDFDLTDIQRDKATLQKVGRPIIDAEAIDERLSKLAYPLYFLDYETYGTPIPLLDGYKTNQQIVFQVSVDKLNEDGTLEHFEYLADKLHGATEGLVLMLAQTIGPVGNVVVWYESFEKGRNMELAELHPEYREFLENLNSRVFDLMKVFKDDYQHPDFLGSASIKKVLPVLLPELSYKSLDIQNGTMALSEWEKMIKGGMSAEEVAKTKENLLKYCALDTMAMVEIFRALQREVAGKVL</sequence>
<feature type="domain" description="DUF2779" evidence="1">
    <location>
        <begin position="299"/>
        <end position="422"/>
    </location>
</feature>
<gene>
    <name evidence="2" type="ORF">A2591_01310</name>
</gene>
<protein>
    <recommendedName>
        <fullName evidence="1">DUF2779 domain-containing protein</fullName>
    </recommendedName>
</protein>